<comment type="caution">
    <text evidence="3">The sequence shown here is derived from an EMBL/GenBank/DDBJ whole genome shotgun (WGS) entry which is preliminary data.</text>
</comment>
<feature type="domain" description="N-acetyltransferase" evidence="2">
    <location>
        <begin position="87"/>
        <end position="177"/>
    </location>
</feature>
<keyword evidence="1" id="KW-0472">Membrane</keyword>
<dbReference type="EMBL" id="QLLN01000005">
    <property type="protein sequence ID" value="RAJ10273.1"/>
    <property type="molecule type" value="Genomic_DNA"/>
</dbReference>
<name>A0A327R3F4_9FLAO</name>
<keyword evidence="3" id="KW-0808">Transferase</keyword>
<feature type="transmembrane region" description="Helical" evidence="1">
    <location>
        <begin position="20"/>
        <end position="41"/>
    </location>
</feature>
<dbReference type="Proteomes" id="UP000249696">
    <property type="component" value="Unassembled WGS sequence"/>
</dbReference>
<dbReference type="Gene3D" id="3.40.630.30">
    <property type="match status" value="1"/>
</dbReference>
<dbReference type="AlphaFoldDB" id="A0A327R3F4"/>
<dbReference type="Pfam" id="PF00583">
    <property type="entry name" value="Acetyltransf_1"/>
    <property type="match status" value="1"/>
</dbReference>
<evidence type="ECO:0000313" key="4">
    <source>
        <dbReference type="Proteomes" id="UP000249696"/>
    </source>
</evidence>
<dbReference type="SUPFAM" id="SSF55729">
    <property type="entry name" value="Acyl-CoA N-acyltransferases (Nat)"/>
    <property type="match status" value="1"/>
</dbReference>
<evidence type="ECO:0000256" key="1">
    <source>
        <dbReference type="SAM" id="Phobius"/>
    </source>
</evidence>
<protein>
    <submittedName>
        <fullName evidence="3">Acetyltransferase (GNAT) family protein</fullName>
    </submittedName>
</protein>
<keyword evidence="1" id="KW-0812">Transmembrane</keyword>
<dbReference type="InterPro" id="IPR000182">
    <property type="entry name" value="GNAT_dom"/>
</dbReference>
<evidence type="ECO:0000259" key="2">
    <source>
        <dbReference type="Pfam" id="PF00583"/>
    </source>
</evidence>
<dbReference type="OrthoDB" id="1419559at2"/>
<gene>
    <name evidence="3" type="ORF">LV92_03022</name>
</gene>
<reference evidence="3 4" key="1">
    <citation type="submission" date="2018-06" db="EMBL/GenBank/DDBJ databases">
        <title>Genomic Encyclopedia of Archaeal and Bacterial Type Strains, Phase II (KMG-II): from individual species to whole genera.</title>
        <authorList>
            <person name="Goeker M."/>
        </authorList>
    </citation>
    <scope>NUCLEOTIDE SEQUENCE [LARGE SCALE GENOMIC DNA]</scope>
    <source>
        <strain evidence="3 4">DSM 23522</strain>
    </source>
</reference>
<sequence length="215" mass="25614">MERSIYYKLLMIPNKIRNGLFFFTLSNFLTRFGLNIYPYYWDKEEFIHVTEPKIKDNPAPYRVVQLTIDEIGLMNKVLGIAPGKLENDIQEGHLCLGLKHKNKIVSMVFAKTQNFIYKERTIKLNNDQAYIYNLYTLEEHRGKNLAPFLRYHLYKTLEKTGVKEIYCITGYLNKPSLKSNRKLSIWHKQLFLYVGLFKKYHWHFKLKDYGTTQIG</sequence>
<keyword evidence="4" id="KW-1185">Reference proteome</keyword>
<dbReference type="GO" id="GO:0016747">
    <property type="term" value="F:acyltransferase activity, transferring groups other than amino-acyl groups"/>
    <property type="evidence" value="ECO:0007669"/>
    <property type="project" value="InterPro"/>
</dbReference>
<accession>A0A327R3F4</accession>
<evidence type="ECO:0000313" key="3">
    <source>
        <dbReference type="EMBL" id="RAJ10273.1"/>
    </source>
</evidence>
<dbReference type="InterPro" id="IPR016181">
    <property type="entry name" value="Acyl_CoA_acyltransferase"/>
</dbReference>
<proteinExistence type="predicted"/>
<organism evidence="3 4">
    <name type="scientific">Arenibacter echinorum</name>
    <dbReference type="NCBI Taxonomy" id="440515"/>
    <lineage>
        <taxon>Bacteria</taxon>
        <taxon>Pseudomonadati</taxon>
        <taxon>Bacteroidota</taxon>
        <taxon>Flavobacteriia</taxon>
        <taxon>Flavobacteriales</taxon>
        <taxon>Flavobacteriaceae</taxon>
        <taxon>Arenibacter</taxon>
    </lineage>
</organism>
<keyword evidence="1" id="KW-1133">Transmembrane helix</keyword>